<dbReference type="Pfam" id="PF13392">
    <property type="entry name" value="HNH_3"/>
    <property type="match status" value="1"/>
</dbReference>
<comment type="caution">
    <text evidence="2">The sequence shown here is derived from an EMBL/GenBank/DDBJ whole genome shotgun (WGS) entry which is preliminary data.</text>
</comment>
<evidence type="ECO:0000313" key="2">
    <source>
        <dbReference type="EMBL" id="GAA2062147.1"/>
    </source>
</evidence>
<reference evidence="2 3" key="1">
    <citation type="journal article" date="2019" name="Int. J. Syst. Evol. Microbiol.">
        <title>The Global Catalogue of Microorganisms (GCM) 10K type strain sequencing project: providing services to taxonomists for standard genome sequencing and annotation.</title>
        <authorList>
            <consortium name="The Broad Institute Genomics Platform"/>
            <consortium name="The Broad Institute Genome Sequencing Center for Infectious Disease"/>
            <person name="Wu L."/>
            <person name="Ma J."/>
        </authorList>
    </citation>
    <scope>NUCLEOTIDE SEQUENCE [LARGE SCALE GENOMIC DNA]</scope>
    <source>
        <strain evidence="2 3">JCM 16014</strain>
    </source>
</reference>
<evidence type="ECO:0000313" key="3">
    <source>
        <dbReference type="Proteomes" id="UP001500751"/>
    </source>
</evidence>
<dbReference type="Proteomes" id="UP001500751">
    <property type="component" value="Unassembled WGS sequence"/>
</dbReference>
<dbReference type="SUPFAM" id="SSF54060">
    <property type="entry name" value="His-Me finger endonucleases"/>
    <property type="match status" value="1"/>
</dbReference>
<dbReference type="InterPro" id="IPR044925">
    <property type="entry name" value="His-Me_finger_sf"/>
</dbReference>
<protein>
    <recommendedName>
        <fullName evidence="1">HNH nuclease domain-containing protein</fullName>
    </recommendedName>
</protein>
<evidence type="ECO:0000259" key="1">
    <source>
        <dbReference type="Pfam" id="PF13392"/>
    </source>
</evidence>
<gene>
    <name evidence="2" type="ORF">GCM10009839_86570</name>
</gene>
<dbReference type="EMBL" id="BAAAQN010000086">
    <property type="protein sequence ID" value="GAA2062147.1"/>
    <property type="molecule type" value="Genomic_DNA"/>
</dbReference>
<keyword evidence="3" id="KW-1185">Reference proteome</keyword>
<feature type="domain" description="HNH nuclease" evidence="1">
    <location>
        <begin position="76"/>
        <end position="118"/>
    </location>
</feature>
<organism evidence="2 3">
    <name type="scientific">Catenulispora yoronensis</name>
    <dbReference type="NCBI Taxonomy" id="450799"/>
    <lineage>
        <taxon>Bacteria</taxon>
        <taxon>Bacillati</taxon>
        <taxon>Actinomycetota</taxon>
        <taxon>Actinomycetes</taxon>
        <taxon>Catenulisporales</taxon>
        <taxon>Catenulisporaceae</taxon>
        <taxon>Catenulispora</taxon>
    </lineage>
</organism>
<name>A0ABN2VGR7_9ACTN</name>
<dbReference type="InterPro" id="IPR003615">
    <property type="entry name" value="HNH_nuc"/>
</dbReference>
<proteinExistence type="predicted"/>
<accession>A0ABN2VGR7</accession>
<sequence>MSAMTTRTVIDAGDGGYCPPFATAKAWRRFRRKVVETAGCSIWIGAIGDDGYPRFHDPAYGDEDAGADRRSDIVRASRWRWWAEYGPIPAGRKVLHDCDVQLCVRLDHLLAGTQSQNLLMAAHRDRTARVAAWGTARRDAGDRRSKYEQSLAIRDAVVDAVAAGQRDRHALARIVAAVLDAGSPLAGQDALFDL</sequence>